<dbReference type="AlphaFoldDB" id="F4GIW4"/>
<reference evidence="3" key="1">
    <citation type="submission" date="2011-04" db="EMBL/GenBank/DDBJ databases">
        <title>The complete genome of Spirochaeta coccoides DSM 17374.</title>
        <authorList>
            <person name="Lucas S."/>
            <person name="Copeland A."/>
            <person name="Lapidus A."/>
            <person name="Bruce D."/>
            <person name="Goodwin L."/>
            <person name="Pitluck S."/>
            <person name="Peters L."/>
            <person name="Kyrpides N."/>
            <person name="Mavromatis K."/>
            <person name="Pagani I."/>
            <person name="Ivanova N."/>
            <person name="Ovchinnikova G."/>
            <person name="Lu M."/>
            <person name="Detter J.C."/>
            <person name="Tapia R."/>
            <person name="Han C."/>
            <person name="Land M."/>
            <person name="Hauser L."/>
            <person name="Markowitz V."/>
            <person name="Cheng J.-F."/>
            <person name="Hugenholtz P."/>
            <person name="Woyke T."/>
            <person name="Wu D."/>
            <person name="Spring S."/>
            <person name="Schroeder M."/>
            <person name="Brambilla E."/>
            <person name="Klenk H.-P."/>
            <person name="Eisen J.A."/>
        </authorList>
    </citation>
    <scope>NUCLEOTIDE SEQUENCE [LARGE SCALE GENOMIC DNA]</scope>
    <source>
        <strain evidence="3">ATCC BAA-1237 / DSM 17374 / SPN1</strain>
    </source>
</reference>
<dbReference type="STRING" id="760011.Spico_1529"/>
<dbReference type="PANTHER" id="PTHR42732">
    <property type="entry name" value="BETA-GALACTOSIDASE"/>
    <property type="match status" value="1"/>
</dbReference>
<dbReference type="KEGG" id="scc:Spico_1529"/>
<protein>
    <submittedName>
        <fullName evidence="2">Glycoside hydrolase family 2 sugar binding protein</fullName>
    </submittedName>
</protein>
<keyword evidence="3" id="KW-1185">Reference proteome</keyword>
<evidence type="ECO:0000313" key="2">
    <source>
        <dbReference type="EMBL" id="AEC02732.1"/>
    </source>
</evidence>
<dbReference type="InterPro" id="IPR051913">
    <property type="entry name" value="GH2_Domain-Containing"/>
</dbReference>
<name>F4GIW4_PARC1</name>
<dbReference type="Gene3D" id="3.20.20.80">
    <property type="entry name" value="Glycosidases"/>
    <property type="match status" value="1"/>
</dbReference>
<feature type="compositionally biased region" description="Basic and acidic residues" evidence="1">
    <location>
        <begin position="15"/>
        <end position="24"/>
    </location>
</feature>
<dbReference type="EMBL" id="CP002659">
    <property type="protein sequence ID" value="AEC02732.1"/>
    <property type="molecule type" value="Genomic_DNA"/>
</dbReference>
<dbReference type="eggNOG" id="COG3250">
    <property type="taxonomic scope" value="Bacteria"/>
</dbReference>
<evidence type="ECO:0000313" key="3">
    <source>
        <dbReference type="Proteomes" id="UP000007939"/>
    </source>
</evidence>
<proteinExistence type="predicted"/>
<dbReference type="OrthoDB" id="9814867at2"/>
<accession>F4GIW4</accession>
<organism evidence="2 3">
    <name type="scientific">Parasphaerochaeta coccoides (strain ATCC BAA-1237 / DSM 17374 / SPN1)</name>
    <name type="common">Sphaerochaeta coccoides</name>
    <dbReference type="NCBI Taxonomy" id="760011"/>
    <lineage>
        <taxon>Bacteria</taxon>
        <taxon>Pseudomonadati</taxon>
        <taxon>Spirochaetota</taxon>
        <taxon>Spirochaetia</taxon>
        <taxon>Spirochaetales</taxon>
        <taxon>Sphaerochaetaceae</taxon>
        <taxon>Parasphaerochaeta</taxon>
    </lineage>
</organism>
<feature type="region of interest" description="Disordered" evidence="1">
    <location>
        <begin position="1"/>
        <end position="31"/>
    </location>
</feature>
<gene>
    <name evidence="2" type="ordered locus">Spico_1529</name>
</gene>
<keyword evidence="2" id="KW-0378">Hydrolase</keyword>
<dbReference type="HOGENOM" id="CLU_009735_0_0_12"/>
<dbReference type="InterPro" id="IPR008979">
    <property type="entry name" value="Galactose-bd-like_sf"/>
</dbReference>
<dbReference type="Proteomes" id="UP000007939">
    <property type="component" value="Chromosome"/>
</dbReference>
<dbReference type="RefSeq" id="WP_013740126.1">
    <property type="nucleotide sequence ID" value="NC_015436.1"/>
</dbReference>
<reference evidence="2 3" key="2">
    <citation type="journal article" date="2012" name="Stand. Genomic Sci.">
        <title>Complete genome sequence of the termite hindgut bacterium Spirochaeta coccoides type strain (SPN1(T)), reclassification in the genus Sphaerochaeta as Sphaerochaeta coccoides comb. nov. and emendations of the family Spirochaetaceae and the genus Sphaerochaeta.</title>
        <authorList>
            <person name="Abt B."/>
            <person name="Han C."/>
            <person name="Scheuner C."/>
            <person name="Lu M."/>
            <person name="Lapidus A."/>
            <person name="Nolan M."/>
            <person name="Lucas S."/>
            <person name="Hammon N."/>
            <person name="Deshpande S."/>
            <person name="Cheng J.F."/>
            <person name="Tapia R."/>
            <person name="Goodwin L.A."/>
            <person name="Pitluck S."/>
            <person name="Liolios K."/>
            <person name="Pagani I."/>
            <person name="Ivanova N."/>
            <person name="Mavromatis K."/>
            <person name="Mikhailova N."/>
            <person name="Huntemann M."/>
            <person name="Pati A."/>
            <person name="Chen A."/>
            <person name="Palaniappan K."/>
            <person name="Land M."/>
            <person name="Hauser L."/>
            <person name="Brambilla E.M."/>
            <person name="Rohde M."/>
            <person name="Spring S."/>
            <person name="Gronow S."/>
            <person name="Goker M."/>
            <person name="Woyke T."/>
            <person name="Bristow J."/>
            <person name="Eisen J.A."/>
            <person name="Markowitz V."/>
            <person name="Hugenholtz P."/>
            <person name="Kyrpides N.C."/>
            <person name="Klenk H.P."/>
            <person name="Detter J.C."/>
        </authorList>
    </citation>
    <scope>NUCLEOTIDE SEQUENCE [LARGE SCALE GENOMIC DNA]</scope>
    <source>
        <strain evidence="3">ATCC BAA-1237 / DSM 17374 / SPN1</strain>
    </source>
</reference>
<dbReference type="PANTHER" id="PTHR42732:SF2">
    <property type="entry name" value="BETA-MANNOSIDASE"/>
    <property type="match status" value="1"/>
</dbReference>
<dbReference type="InterPro" id="IPR017853">
    <property type="entry name" value="GH"/>
</dbReference>
<dbReference type="SUPFAM" id="SSF49785">
    <property type="entry name" value="Galactose-binding domain-like"/>
    <property type="match status" value="1"/>
</dbReference>
<evidence type="ECO:0000256" key="1">
    <source>
        <dbReference type="SAM" id="MobiDB-lite"/>
    </source>
</evidence>
<dbReference type="GO" id="GO:0016787">
    <property type="term" value="F:hydrolase activity"/>
    <property type="evidence" value="ECO:0007669"/>
    <property type="project" value="UniProtKB-KW"/>
</dbReference>
<sequence>MSRNDAETDDTGMGVHEKNQRGGEAHASPPVINLSGQWSLALREKENHQGFIHIPGTLQAQGYGDEISRDTPWVSGLHDACWYVRDEYAYAQESGVRVPFLSQPPRHFIGKAWYGRSFTLDVPADYVLRIELAHWKSTVSVDGTEKGSDFSLCTPHQIPLGHLEAGTHEICVLMDNSFSLPYRPDGHGVSDALAATWNGMGGEIVLLTNEEIKERQTARSLYAAAHQRQMEVKGGMFLVNGKSEYLRGTHFGGDYPLSGMPDVSPAFWTRIMDIVTHWGLNFIRCHSYCPPQAAFAAADKAGVFIQVEAGMWNIFNPGIPMVDILRGETRRILKEFGHHPSFVLFSPSNEPGGSWYVPLCEWVKETRDYDHQLGYGGRRLYTAQSGWFYDVPPRDITEKDTDYIYFHRSGYGPILGGNIRNSEGWKGKDYGSSLEGATLPVIAHELGQWCSYPDFSIISKFTGYMRPGNYEVYQEHARQKGLLKYNALFSRNSGKLQAMMYKEELEANFRTPHIQGFELLDIHDYLGQGMATVGILDAFWDEKGYVDNDEWRRFCSPTVLLARLPGYVFRTGQKVEVPVEICHYGESPVKDAVIIWSLTQGKRLLASGVLPRLSLPFGKNIHAGVVELDLACVKEPWDTTFTLRMGDVSNCWTLHVYPRPEGLERPGRLDTHDAHDAEVDALYADVLHTKDWTVALEALDKGHSVLFTPRLDELDYDCPPASFKPVFWNAQMGPSWQRGMGMVVDTSHPVFMSFPSESWGGWQWEDIFDRARSFCMEGLPALNPIMRLIDDHNRSLDLAFMFECRMSKGKLMVVTADLEGRFEERPAAYTFMSAIRRYLGSKGFNPVCSVEPDFISHRLHPNRIMLSLDARLTGFHGREYENAESLVDGNPNTSFILRGTTYPLSLDMRWNGKKTVLGVIMLQGQKNRMHEGDMKEILITALHEDGLPEMIGEYELRSTLREQRLMFDSPRSLSGIRLTVRSGFQKAGMKEWREWEDGWHHEETETEAIVEIAVFNLIVAEQVGSEDVCYWKATGKTSTKEIEA</sequence>
<dbReference type="SUPFAM" id="SSF51445">
    <property type="entry name" value="(Trans)glycosidases"/>
    <property type="match status" value="1"/>
</dbReference>
<dbReference type="Gene3D" id="2.60.120.260">
    <property type="entry name" value="Galactose-binding domain-like"/>
    <property type="match status" value="1"/>
</dbReference>